<reference evidence="4" key="1">
    <citation type="submission" date="2023-01" db="EMBL/GenBank/DDBJ databases">
        <title>Complete genome sequence of Planctobacterium marinum strain Dej080120_11.</title>
        <authorList>
            <person name="Ueki S."/>
            <person name="Maruyama F."/>
        </authorList>
    </citation>
    <scope>NUCLEOTIDE SEQUENCE</scope>
    <source>
        <strain evidence="4">Dej080120_11</strain>
    </source>
</reference>
<feature type="domain" description="Nitroreductase" evidence="3">
    <location>
        <begin position="198"/>
        <end position="341"/>
    </location>
</feature>
<dbReference type="InterPro" id="IPR000415">
    <property type="entry name" value="Nitroreductase-like"/>
</dbReference>
<comment type="similarity">
    <text evidence="1">Belongs to the nitroreductase family.</text>
</comment>
<proteinExistence type="inferred from homology"/>
<protein>
    <recommendedName>
        <fullName evidence="3">Nitroreductase domain-containing protein</fullName>
    </recommendedName>
</protein>
<keyword evidence="2" id="KW-0560">Oxidoreductase</keyword>
<accession>A0AA48HTF1</accession>
<dbReference type="Proteomes" id="UP001333710">
    <property type="component" value="Chromosome"/>
</dbReference>
<evidence type="ECO:0000256" key="2">
    <source>
        <dbReference type="ARBA" id="ARBA00023002"/>
    </source>
</evidence>
<evidence type="ECO:0000256" key="1">
    <source>
        <dbReference type="ARBA" id="ARBA00007118"/>
    </source>
</evidence>
<dbReference type="AlphaFoldDB" id="A0AA48HTF1"/>
<dbReference type="GO" id="GO:0016491">
    <property type="term" value="F:oxidoreductase activity"/>
    <property type="evidence" value="ECO:0007669"/>
    <property type="project" value="UniProtKB-KW"/>
</dbReference>
<sequence>MPESRPWNLHAMKALLRKILSPHHIFTIKSYILSLKLLIYRFFGSQRWLSRLYYGLFSSEFGRECQSVLQGKIRYHESHRSYDMGNSALLRRNVHRLEKGLIMQPRKPSFAANYIEETVRAYEGMCSSSEFCGEERSWAHDVLNAYFNVVKDTPPIKRARETFQRIESLELKAYIPYSHSDKTKTDISTEQLHNLFLQRRSTRWFKPDNVEQEKVDKAIELASLAPSACNRQPFSFYVAQDQKDAVEIAKMAGGTGGFAENIPVLIAVVGDLSAYPFERDRHLIYIDGSLAAMQLMLAFETLGLSTCPINWPDVEVREKQIINKLKLQCDQRVIMLIAVGYGDGDGMIPFSSKKTVSSLKVDV</sequence>
<dbReference type="PANTHER" id="PTHR43673:SF10">
    <property type="entry name" value="NADH DEHYDROGENASE_NAD(P)H NITROREDUCTASE XCC3605-RELATED"/>
    <property type="match status" value="1"/>
</dbReference>
<dbReference type="InterPro" id="IPR029479">
    <property type="entry name" value="Nitroreductase"/>
</dbReference>
<dbReference type="EMBL" id="AP027272">
    <property type="protein sequence ID" value="BDX07649.1"/>
    <property type="molecule type" value="Genomic_DNA"/>
</dbReference>
<keyword evidence="5" id="KW-1185">Reference proteome</keyword>
<dbReference type="CDD" id="cd02062">
    <property type="entry name" value="Nitro_FMN_reductase"/>
    <property type="match status" value="1"/>
</dbReference>
<evidence type="ECO:0000313" key="5">
    <source>
        <dbReference type="Proteomes" id="UP001333710"/>
    </source>
</evidence>
<evidence type="ECO:0000313" key="4">
    <source>
        <dbReference type="EMBL" id="BDX07649.1"/>
    </source>
</evidence>
<dbReference type="SUPFAM" id="SSF55469">
    <property type="entry name" value="FMN-dependent nitroreductase-like"/>
    <property type="match status" value="1"/>
</dbReference>
<organism evidence="4 5">
    <name type="scientific">Planctobacterium marinum</name>
    <dbReference type="NCBI Taxonomy" id="1631968"/>
    <lineage>
        <taxon>Bacteria</taxon>
        <taxon>Pseudomonadati</taxon>
        <taxon>Pseudomonadota</taxon>
        <taxon>Gammaproteobacteria</taxon>
        <taxon>Alteromonadales</taxon>
        <taxon>Alteromonadaceae</taxon>
        <taxon>Planctobacterium</taxon>
    </lineage>
</organism>
<dbReference type="PANTHER" id="PTHR43673">
    <property type="entry name" value="NAD(P)H NITROREDUCTASE YDGI-RELATED"/>
    <property type="match status" value="1"/>
</dbReference>
<evidence type="ECO:0000259" key="3">
    <source>
        <dbReference type="Pfam" id="PF00881"/>
    </source>
</evidence>
<dbReference type="KEGG" id="pmaw:MACH26_31700"/>
<name>A0AA48HTF1_9ALTE</name>
<dbReference type="Pfam" id="PF00881">
    <property type="entry name" value="Nitroreductase"/>
    <property type="match status" value="1"/>
</dbReference>
<gene>
    <name evidence="4" type="ORF">MACH26_31700</name>
</gene>
<dbReference type="Gene3D" id="3.40.109.10">
    <property type="entry name" value="NADH Oxidase"/>
    <property type="match status" value="1"/>
</dbReference>